<dbReference type="OrthoDB" id="433008at2759"/>
<organism evidence="1 2">
    <name type="scientific">Perkinsus chesapeaki</name>
    <name type="common">Clam parasite</name>
    <name type="synonym">Perkinsus andrewsi</name>
    <dbReference type="NCBI Taxonomy" id="330153"/>
    <lineage>
        <taxon>Eukaryota</taxon>
        <taxon>Sar</taxon>
        <taxon>Alveolata</taxon>
        <taxon>Perkinsozoa</taxon>
        <taxon>Perkinsea</taxon>
        <taxon>Perkinsida</taxon>
        <taxon>Perkinsidae</taxon>
        <taxon>Perkinsus</taxon>
    </lineage>
</organism>
<gene>
    <name evidence="1" type="ORF">FOL47_005025</name>
</gene>
<dbReference type="EMBL" id="JAAPAO010000282">
    <property type="protein sequence ID" value="KAF4664662.1"/>
    <property type="molecule type" value="Genomic_DNA"/>
</dbReference>
<proteinExistence type="predicted"/>
<evidence type="ECO:0000313" key="1">
    <source>
        <dbReference type="EMBL" id="KAF4664662.1"/>
    </source>
</evidence>
<dbReference type="AlphaFoldDB" id="A0A7J6LZE5"/>
<keyword evidence="2" id="KW-1185">Reference proteome</keyword>
<comment type="caution">
    <text evidence="1">The sequence shown here is derived from an EMBL/GenBank/DDBJ whole genome shotgun (WGS) entry which is preliminary data.</text>
</comment>
<reference evidence="1 2" key="1">
    <citation type="submission" date="2020-04" db="EMBL/GenBank/DDBJ databases">
        <title>Perkinsus chesapeaki whole genome sequence.</title>
        <authorList>
            <person name="Bogema D.R."/>
        </authorList>
    </citation>
    <scope>NUCLEOTIDE SEQUENCE [LARGE SCALE GENOMIC DNA]</scope>
    <source>
        <strain evidence="1">ATCC PRA-425</strain>
    </source>
</reference>
<protein>
    <submittedName>
        <fullName evidence="1">Uncharacterized protein</fullName>
    </submittedName>
</protein>
<name>A0A7J6LZE5_PERCH</name>
<evidence type="ECO:0000313" key="2">
    <source>
        <dbReference type="Proteomes" id="UP000591131"/>
    </source>
</evidence>
<sequence length="442" mass="47949">MTIANYYQPLRFPDHPPAAAAPTSDGAAAVACRFADLTDEEYPIAKVTFQLTGIVLNFDHGDRLSPIGIFATPATYVRISGSAHQKVAVYHSSSFTRCTLSFASSRDCDMVAKYLAGCATRVTMSVMSTCLRWQDVLSADEGGRVLLTGWVMCYATNQPPRYNRDGFAIKKFILGYADVTFPAFDLKKRLPNDMDGTVRIFADTTKERRLNHIILPRHSEDRKAPKCTVKGAILVLHGVSRTVLRLPSEAHARLWARAIDAVVVTPPLDEMLLSKEVKKETRTRFNEAKQRLVEEIANLKLSTEDNVYAGELVLMDAIEENLPSHNKENSSIDGLGGKSSSISIFGAPTAAPSTITYKPAKQEMLSDTVIIGGGGTDTVTTTASAGTVIVYEPPKIGARRESLGTVIEGSKGDWKPGDFGGHLLAQTSDDLVQNNAEGGPVL</sequence>
<accession>A0A7J6LZE5</accession>
<dbReference type="Proteomes" id="UP000591131">
    <property type="component" value="Unassembled WGS sequence"/>
</dbReference>